<name>A0AAV1UBD0_9STRA</name>
<evidence type="ECO:0000313" key="3">
    <source>
        <dbReference type="Proteomes" id="UP001162060"/>
    </source>
</evidence>
<accession>A0AAV1UBD0</accession>
<evidence type="ECO:0000313" key="2">
    <source>
        <dbReference type="EMBL" id="CAK7931496.1"/>
    </source>
</evidence>
<protein>
    <submittedName>
        <fullName evidence="2">Uncharacterized protein</fullName>
    </submittedName>
</protein>
<comment type="caution">
    <text evidence="2">The sequence shown here is derived from an EMBL/GenBank/DDBJ whole genome shotgun (WGS) entry which is preliminary data.</text>
</comment>
<organism evidence="2 3">
    <name type="scientific">Peronospora matthiolae</name>
    <dbReference type="NCBI Taxonomy" id="2874970"/>
    <lineage>
        <taxon>Eukaryota</taxon>
        <taxon>Sar</taxon>
        <taxon>Stramenopiles</taxon>
        <taxon>Oomycota</taxon>
        <taxon>Peronosporomycetes</taxon>
        <taxon>Peronosporales</taxon>
        <taxon>Peronosporaceae</taxon>
        <taxon>Peronospora</taxon>
    </lineage>
</organism>
<gene>
    <name evidence="2" type="ORF">PM001_LOCUS16646</name>
</gene>
<feature type="region of interest" description="Disordered" evidence="1">
    <location>
        <begin position="1"/>
        <end position="22"/>
    </location>
</feature>
<feature type="region of interest" description="Disordered" evidence="1">
    <location>
        <begin position="57"/>
        <end position="80"/>
    </location>
</feature>
<dbReference type="Proteomes" id="UP001162060">
    <property type="component" value="Unassembled WGS sequence"/>
</dbReference>
<dbReference type="EMBL" id="CAKLBY020000175">
    <property type="protein sequence ID" value="CAK7931496.1"/>
    <property type="molecule type" value="Genomic_DNA"/>
</dbReference>
<dbReference type="AlphaFoldDB" id="A0AAV1UBD0"/>
<feature type="compositionally biased region" description="Basic and acidic residues" evidence="1">
    <location>
        <begin position="70"/>
        <end position="80"/>
    </location>
</feature>
<evidence type="ECO:0000256" key="1">
    <source>
        <dbReference type="SAM" id="MobiDB-lite"/>
    </source>
</evidence>
<reference evidence="2" key="1">
    <citation type="submission" date="2024-01" db="EMBL/GenBank/DDBJ databases">
        <authorList>
            <person name="Webb A."/>
        </authorList>
    </citation>
    <scope>NUCLEOTIDE SEQUENCE</scope>
    <source>
        <strain evidence="2">Pm1</strain>
    </source>
</reference>
<sequence>MNEGDDGQADSRMPSLDEVTTSTQHKCLLIETTSNRKQMSHQVSMFASSRLECGALGTRGRFPSVNSSERLPKDRVGTGA</sequence>
<proteinExistence type="predicted"/>